<reference evidence="1 2" key="1">
    <citation type="submission" date="2022-10" db="EMBL/GenBank/DDBJ databases">
        <title>The complete genomes of actinobacterial strains from the NBC collection.</title>
        <authorList>
            <person name="Joergensen T.S."/>
            <person name="Alvarez Arevalo M."/>
            <person name="Sterndorff E.B."/>
            <person name="Faurdal D."/>
            <person name="Vuksanovic O."/>
            <person name="Mourched A.-S."/>
            <person name="Charusanti P."/>
            <person name="Shaw S."/>
            <person name="Blin K."/>
            <person name="Weber T."/>
        </authorList>
    </citation>
    <scope>NUCLEOTIDE SEQUENCE [LARGE SCALE GENOMIC DNA]</scope>
    <source>
        <strain evidence="1 2">NBC_00017</strain>
    </source>
</reference>
<accession>A0ABZ1MUK8</accession>
<dbReference type="Proteomes" id="UP001621512">
    <property type="component" value="Chromosome"/>
</dbReference>
<keyword evidence="2" id="KW-1185">Reference proteome</keyword>
<evidence type="ECO:0000313" key="1">
    <source>
        <dbReference type="EMBL" id="WTW30803.1"/>
    </source>
</evidence>
<proteinExistence type="predicted"/>
<name>A0ABZ1MUK8_STREF</name>
<sequence>MSQLDIGFPEHPDQVAVLTDGGADARHTAAEARRLLDRAGVEATVSTVDDGGFDTVLLGNTGVVARVPGGPERIDAAVTALAPAGQGRFPVSQDYVSAPDETITDRVATVSTATLLLSFLVRRPPRD</sequence>
<organism evidence="1 2">
    <name type="scientific">Streptomyces purpurascens</name>
    <dbReference type="NCBI Taxonomy" id="1924"/>
    <lineage>
        <taxon>Bacteria</taxon>
        <taxon>Bacillati</taxon>
        <taxon>Actinomycetota</taxon>
        <taxon>Actinomycetes</taxon>
        <taxon>Kitasatosporales</taxon>
        <taxon>Streptomycetaceae</taxon>
        <taxon>Streptomyces</taxon>
    </lineage>
</organism>
<protein>
    <submittedName>
        <fullName evidence="1">Uncharacterized protein</fullName>
    </submittedName>
</protein>
<dbReference type="RefSeq" id="WP_405508058.1">
    <property type="nucleotide sequence ID" value="NZ_CP108341.1"/>
</dbReference>
<gene>
    <name evidence="1" type="ORF">OHU35_34025</name>
</gene>
<evidence type="ECO:0000313" key="2">
    <source>
        <dbReference type="Proteomes" id="UP001621512"/>
    </source>
</evidence>
<dbReference type="EMBL" id="CP108341">
    <property type="protein sequence ID" value="WTW30803.1"/>
    <property type="molecule type" value="Genomic_DNA"/>
</dbReference>